<dbReference type="AlphaFoldDB" id="A0A5E4N8T0"/>
<dbReference type="EMBL" id="CABPRJ010001504">
    <property type="protein sequence ID" value="VVC38822.1"/>
    <property type="molecule type" value="Genomic_DNA"/>
</dbReference>
<feature type="compositionally biased region" description="Low complexity" evidence="1">
    <location>
        <begin position="54"/>
        <end position="69"/>
    </location>
</feature>
<keyword evidence="3" id="KW-1185">Reference proteome</keyword>
<proteinExistence type="predicted"/>
<protein>
    <submittedName>
        <fullName evidence="2">Uncharacterized protein</fullName>
    </submittedName>
</protein>
<reference evidence="2 3" key="1">
    <citation type="submission" date="2019-08" db="EMBL/GenBank/DDBJ databases">
        <authorList>
            <person name="Alioto T."/>
            <person name="Alioto T."/>
            <person name="Gomez Garrido J."/>
        </authorList>
    </citation>
    <scope>NUCLEOTIDE SEQUENCE [LARGE SCALE GENOMIC DNA]</scope>
</reference>
<feature type="compositionally biased region" description="Acidic residues" evidence="1">
    <location>
        <begin position="7"/>
        <end position="19"/>
    </location>
</feature>
<evidence type="ECO:0000313" key="3">
    <source>
        <dbReference type="Proteomes" id="UP000325440"/>
    </source>
</evidence>
<name>A0A5E4N8T0_9HEMI</name>
<feature type="compositionally biased region" description="Polar residues" evidence="1">
    <location>
        <begin position="70"/>
        <end position="84"/>
    </location>
</feature>
<feature type="region of interest" description="Disordered" evidence="1">
    <location>
        <begin position="1"/>
        <end position="31"/>
    </location>
</feature>
<organism evidence="2 3">
    <name type="scientific">Cinara cedri</name>
    <dbReference type="NCBI Taxonomy" id="506608"/>
    <lineage>
        <taxon>Eukaryota</taxon>
        <taxon>Metazoa</taxon>
        <taxon>Ecdysozoa</taxon>
        <taxon>Arthropoda</taxon>
        <taxon>Hexapoda</taxon>
        <taxon>Insecta</taxon>
        <taxon>Pterygota</taxon>
        <taxon>Neoptera</taxon>
        <taxon>Paraneoptera</taxon>
        <taxon>Hemiptera</taxon>
        <taxon>Sternorrhyncha</taxon>
        <taxon>Aphidomorpha</taxon>
        <taxon>Aphidoidea</taxon>
        <taxon>Aphididae</taxon>
        <taxon>Lachninae</taxon>
        <taxon>Cinara</taxon>
    </lineage>
</organism>
<feature type="non-terminal residue" evidence="2">
    <location>
        <position position="1"/>
    </location>
</feature>
<feature type="region of interest" description="Disordered" evidence="1">
    <location>
        <begin position="49"/>
        <end position="91"/>
    </location>
</feature>
<accession>A0A5E4N8T0</accession>
<sequence length="91" mass="9729">RSKTDDENMEEDEDEDVDSEGSGSDGNLSSLFPSFLEDIITGEMNINYDRNHFSSSSSNSSVVSTHSLSGTPLSDSSFDASVNTDPEDIGA</sequence>
<gene>
    <name evidence="2" type="ORF">CINCED_3A015032</name>
</gene>
<evidence type="ECO:0000313" key="2">
    <source>
        <dbReference type="EMBL" id="VVC38822.1"/>
    </source>
</evidence>
<evidence type="ECO:0000256" key="1">
    <source>
        <dbReference type="SAM" id="MobiDB-lite"/>
    </source>
</evidence>
<dbReference type="Proteomes" id="UP000325440">
    <property type="component" value="Unassembled WGS sequence"/>
</dbReference>